<gene>
    <name evidence="1" type="ORF">PLOB_00042249</name>
</gene>
<comment type="caution">
    <text evidence="1">The sequence shown here is derived from an EMBL/GenBank/DDBJ whole genome shotgun (WGS) entry which is preliminary data.</text>
</comment>
<protein>
    <submittedName>
        <fullName evidence="1">Uncharacterized protein</fullName>
    </submittedName>
</protein>
<dbReference type="EMBL" id="CALNXK010000068">
    <property type="protein sequence ID" value="CAH3142295.1"/>
    <property type="molecule type" value="Genomic_DNA"/>
</dbReference>
<evidence type="ECO:0000313" key="2">
    <source>
        <dbReference type="Proteomes" id="UP001159405"/>
    </source>
</evidence>
<evidence type="ECO:0000313" key="1">
    <source>
        <dbReference type="EMBL" id="CAH3142295.1"/>
    </source>
</evidence>
<reference evidence="1 2" key="1">
    <citation type="submission" date="2022-05" db="EMBL/GenBank/DDBJ databases">
        <authorList>
            <consortium name="Genoscope - CEA"/>
            <person name="William W."/>
        </authorList>
    </citation>
    <scope>NUCLEOTIDE SEQUENCE [LARGE SCALE GENOMIC DNA]</scope>
</reference>
<dbReference type="Proteomes" id="UP001159405">
    <property type="component" value="Unassembled WGS sequence"/>
</dbReference>
<keyword evidence="2" id="KW-1185">Reference proteome</keyword>
<sequence>MRFSGYDAEANIKISLAGHANFLPGMPGMPNQLASPSACLACQTRGAKTGNELPFKPKVKKDFLDPEQYSNFISNLKFACKINEKAVACQLKDCLTDNNLDVPIQSAYKSTNVSTVPRQP</sequence>
<proteinExistence type="predicted"/>
<accession>A0ABN8PEP4</accession>
<name>A0ABN8PEP4_9CNID</name>
<organism evidence="1 2">
    <name type="scientific">Porites lobata</name>
    <dbReference type="NCBI Taxonomy" id="104759"/>
    <lineage>
        <taxon>Eukaryota</taxon>
        <taxon>Metazoa</taxon>
        <taxon>Cnidaria</taxon>
        <taxon>Anthozoa</taxon>
        <taxon>Hexacorallia</taxon>
        <taxon>Scleractinia</taxon>
        <taxon>Fungiina</taxon>
        <taxon>Poritidae</taxon>
        <taxon>Porites</taxon>
    </lineage>
</organism>